<comment type="caution">
    <text evidence="2">The sequence shown here is derived from an EMBL/GenBank/DDBJ whole genome shotgun (WGS) entry which is preliminary data.</text>
</comment>
<protein>
    <submittedName>
        <fullName evidence="2">Uncharacterized protein</fullName>
    </submittedName>
</protein>
<organism evidence="2">
    <name type="scientific">marine sediment metagenome</name>
    <dbReference type="NCBI Taxonomy" id="412755"/>
    <lineage>
        <taxon>unclassified sequences</taxon>
        <taxon>metagenomes</taxon>
        <taxon>ecological metagenomes</taxon>
    </lineage>
</organism>
<evidence type="ECO:0000313" key="2">
    <source>
        <dbReference type="EMBL" id="GAI15523.1"/>
    </source>
</evidence>
<evidence type="ECO:0000256" key="1">
    <source>
        <dbReference type="SAM" id="Coils"/>
    </source>
</evidence>
<dbReference type="AlphaFoldDB" id="X1L913"/>
<feature type="non-terminal residue" evidence="2">
    <location>
        <position position="1"/>
    </location>
</feature>
<proteinExistence type="predicted"/>
<feature type="coiled-coil region" evidence="1">
    <location>
        <begin position="26"/>
        <end position="60"/>
    </location>
</feature>
<dbReference type="EMBL" id="BARV01008017">
    <property type="protein sequence ID" value="GAI15523.1"/>
    <property type="molecule type" value="Genomic_DNA"/>
</dbReference>
<name>X1L913_9ZZZZ</name>
<sequence length="163" mass="18600">GIEEGRKDAVERFEKSSLWSKLAGLMSRKDAEIESLIGEVKKLRNERNKALKEVSRLSGLVRSVRIAGRNIAERFLGIQKERDAALNSVEKVVRQRDHSRAELRMMRERDESHLALIADRDLHRAIADQLQRRVALLEAPLKAQDAATPPSISRIHSEFEQMV</sequence>
<keyword evidence="1" id="KW-0175">Coiled coil</keyword>
<gene>
    <name evidence="2" type="ORF">S06H3_16222</name>
</gene>
<accession>X1L913</accession>
<reference evidence="2" key="1">
    <citation type="journal article" date="2014" name="Front. Microbiol.">
        <title>High frequency of phylogenetically diverse reductive dehalogenase-homologous genes in deep subseafloor sedimentary metagenomes.</title>
        <authorList>
            <person name="Kawai M."/>
            <person name="Futagami T."/>
            <person name="Toyoda A."/>
            <person name="Takaki Y."/>
            <person name="Nishi S."/>
            <person name="Hori S."/>
            <person name="Arai W."/>
            <person name="Tsubouchi T."/>
            <person name="Morono Y."/>
            <person name="Uchiyama I."/>
            <person name="Ito T."/>
            <person name="Fujiyama A."/>
            <person name="Inagaki F."/>
            <person name="Takami H."/>
        </authorList>
    </citation>
    <scope>NUCLEOTIDE SEQUENCE</scope>
    <source>
        <strain evidence="2">Expedition CK06-06</strain>
    </source>
</reference>